<sequence length="221" mass="23652">MAPNEPSDHDSYVGSGFAGKVGWGSKPALLLVDVCNAYWSKDSPLDTSENPASAAAPASIAHLVAAAREGGVPLIWTRVEYTEPDMSDAGVFYCKAPLLRLFLKGNETGLESWVPGLEPMDGELIVAKRYPSAFFATDLNTRLQLKRVDTLVICGVSTSGCVRASTLDAMCLGYRPIVVGEACGDRSKAVHDANIFDIQAKMADVVPESEATEKLKAGWTR</sequence>
<gene>
    <name evidence="3" type="ORF">ST47_g8299</name>
</gene>
<protein>
    <submittedName>
        <fullName evidence="3">Catalytic</fullName>
    </submittedName>
</protein>
<dbReference type="EMBL" id="JYNV01000276">
    <property type="protein sequence ID" value="KZM20566.1"/>
    <property type="molecule type" value="Genomic_DNA"/>
</dbReference>
<dbReference type="InterPro" id="IPR050272">
    <property type="entry name" value="Isochorismatase-like_hydrls"/>
</dbReference>
<organism evidence="3 4">
    <name type="scientific">Didymella rabiei</name>
    <name type="common">Chickpea ascochyta blight fungus</name>
    <name type="synonym">Mycosphaerella rabiei</name>
    <dbReference type="NCBI Taxonomy" id="5454"/>
    <lineage>
        <taxon>Eukaryota</taxon>
        <taxon>Fungi</taxon>
        <taxon>Dikarya</taxon>
        <taxon>Ascomycota</taxon>
        <taxon>Pezizomycotina</taxon>
        <taxon>Dothideomycetes</taxon>
        <taxon>Pleosporomycetidae</taxon>
        <taxon>Pleosporales</taxon>
        <taxon>Pleosporineae</taxon>
        <taxon>Didymellaceae</taxon>
        <taxon>Ascochyta</taxon>
    </lineage>
</organism>
<proteinExistence type="inferred from homology"/>
<comment type="caution">
    <text evidence="3">The sequence shown here is derived from an EMBL/GenBank/DDBJ whole genome shotgun (WGS) entry which is preliminary data.</text>
</comment>
<accession>A0A162ZED9</accession>
<name>A0A162ZED9_DIDRA</name>
<dbReference type="AlphaFoldDB" id="A0A162ZED9"/>
<dbReference type="GO" id="GO:0016787">
    <property type="term" value="F:hydrolase activity"/>
    <property type="evidence" value="ECO:0007669"/>
    <property type="project" value="UniProtKB-KW"/>
</dbReference>
<dbReference type="SUPFAM" id="SSF52499">
    <property type="entry name" value="Isochorismatase-like hydrolases"/>
    <property type="match status" value="1"/>
</dbReference>
<reference evidence="3 4" key="1">
    <citation type="journal article" date="2016" name="Sci. Rep.">
        <title>Draft genome sequencing and secretome analysis of fungal phytopathogen Ascochyta rabiei provides insight into the necrotrophic effector repertoire.</title>
        <authorList>
            <person name="Verma S."/>
            <person name="Gazara R.K."/>
            <person name="Nizam S."/>
            <person name="Parween S."/>
            <person name="Chattopadhyay D."/>
            <person name="Verma P.K."/>
        </authorList>
    </citation>
    <scope>NUCLEOTIDE SEQUENCE [LARGE SCALE GENOMIC DNA]</scope>
    <source>
        <strain evidence="3 4">ArDII</strain>
    </source>
</reference>
<dbReference type="PANTHER" id="PTHR43540">
    <property type="entry name" value="PEROXYUREIDOACRYLATE/UREIDOACRYLATE AMIDOHYDROLASE-RELATED"/>
    <property type="match status" value="1"/>
</dbReference>
<dbReference type="OrthoDB" id="1739143at2759"/>
<keyword evidence="4" id="KW-1185">Reference proteome</keyword>
<keyword evidence="2" id="KW-0378">Hydrolase</keyword>
<evidence type="ECO:0000313" key="4">
    <source>
        <dbReference type="Proteomes" id="UP000076837"/>
    </source>
</evidence>
<dbReference type="STRING" id="5454.A0A162ZED9"/>
<evidence type="ECO:0000313" key="3">
    <source>
        <dbReference type="EMBL" id="KZM20566.1"/>
    </source>
</evidence>
<dbReference type="InterPro" id="IPR000868">
    <property type="entry name" value="Isochorismatase-like_dom"/>
</dbReference>
<evidence type="ECO:0000256" key="1">
    <source>
        <dbReference type="ARBA" id="ARBA00006336"/>
    </source>
</evidence>
<evidence type="ECO:0000256" key="2">
    <source>
        <dbReference type="ARBA" id="ARBA00022801"/>
    </source>
</evidence>
<dbReference type="PANTHER" id="PTHR43540:SF1">
    <property type="entry name" value="ISOCHORISMATASE HYDROLASE"/>
    <property type="match status" value="1"/>
</dbReference>
<dbReference type="Pfam" id="PF00857">
    <property type="entry name" value="Isochorismatase"/>
    <property type="match status" value="1"/>
</dbReference>
<dbReference type="InterPro" id="IPR036380">
    <property type="entry name" value="Isochorismatase-like_sf"/>
</dbReference>
<comment type="similarity">
    <text evidence="1">Belongs to the isochorismatase family.</text>
</comment>
<dbReference type="Gene3D" id="3.40.50.850">
    <property type="entry name" value="Isochorismatase-like"/>
    <property type="match status" value="1"/>
</dbReference>
<dbReference type="Proteomes" id="UP000076837">
    <property type="component" value="Unassembled WGS sequence"/>
</dbReference>